<dbReference type="PANTHER" id="PTHR16266">
    <property type="entry name" value="WD REPEAT DOMAIN 9"/>
    <property type="match status" value="1"/>
</dbReference>
<feature type="domain" description="Bromo" evidence="5">
    <location>
        <begin position="1193"/>
        <end position="1263"/>
    </location>
</feature>
<organism evidence="6 7">
    <name type="scientific">Trichonephila clavata</name>
    <name type="common">Joro spider</name>
    <name type="synonym">Nephila clavata</name>
    <dbReference type="NCBI Taxonomy" id="2740835"/>
    <lineage>
        <taxon>Eukaryota</taxon>
        <taxon>Metazoa</taxon>
        <taxon>Ecdysozoa</taxon>
        <taxon>Arthropoda</taxon>
        <taxon>Chelicerata</taxon>
        <taxon>Arachnida</taxon>
        <taxon>Araneae</taxon>
        <taxon>Araneomorphae</taxon>
        <taxon>Entelegynae</taxon>
        <taxon>Araneoidea</taxon>
        <taxon>Nephilidae</taxon>
        <taxon>Trichonephila</taxon>
    </lineage>
</organism>
<feature type="repeat" description="WD" evidence="3">
    <location>
        <begin position="268"/>
        <end position="303"/>
    </location>
</feature>
<feature type="compositionally biased region" description="Low complexity" evidence="4">
    <location>
        <begin position="1758"/>
        <end position="1793"/>
    </location>
</feature>
<feature type="domain" description="Bromo" evidence="5">
    <location>
        <begin position="1365"/>
        <end position="1435"/>
    </location>
</feature>
<dbReference type="InterPro" id="IPR015943">
    <property type="entry name" value="WD40/YVTN_repeat-like_dom_sf"/>
</dbReference>
<dbReference type="FunFam" id="1.20.920.10:FF:000066">
    <property type="entry name" value="Transcription initiation factor TFIID subunit 1"/>
    <property type="match status" value="2"/>
</dbReference>
<keyword evidence="7" id="KW-1185">Reference proteome</keyword>
<dbReference type="OrthoDB" id="6435460at2759"/>
<dbReference type="SUPFAM" id="SSF50978">
    <property type="entry name" value="WD40 repeat-like"/>
    <property type="match status" value="1"/>
</dbReference>
<dbReference type="Pfam" id="PF25437">
    <property type="entry name" value="BRWD1_N"/>
    <property type="match status" value="1"/>
</dbReference>
<reference evidence="6" key="1">
    <citation type="submission" date="2020-07" db="EMBL/GenBank/DDBJ databases">
        <title>Multicomponent nature underlies the extraordinary mechanical properties of spider dragline silk.</title>
        <authorList>
            <person name="Kono N."/>
            <person name="Nakamura H."/>
            <person name="Mori M."/>
            <person name="Yoshida Y."/>
            <person name="Ohtoshi R."/>
            <person name="Malay A.D."/>
            <person name="Moran D.A.P."/>
            <person name="Tomita M."/>
            <person name="Numata K."/>
            <person name="Arakawa K."/>
        </authorList>
    </citation>
    <scope>NUCLEOTIDE SEQUENCE</scope>
</reference>
<feature type="compositionally biased region" description="Basic and acidic residues" evidence="4">
    <location>
        <begin position="1886"/>
        <end position="1912"/>
    </location>
</feature>
<feature type="region of interest" description="Disordered" evidence="4">
    <location>
        <begin position="1475"/>
        <end position="1916"/>
    </location>
</feature>
<feature type="region of interest" description="Disordered" evidence="4">
    <location>
        <begin position="2190"/>
        <end position="2219"/>
    </location>
</feature>
<feature type="region of interest" description="Disordered" evidence="4">
    <location>
        <begin position="2334"/>
        <end position="2417"/>
    </location>
</feature>
<dbReference type="PANTHER" id="PTHR16266:SF17">
    <property type="entry name" value="BRWD3"/>
    <property type="match status" value="1"/>
</dbReference>
<dbReference type="GO" id="GO:0007010">
    <property type="term" value="P:cytoskeleton organization"/>
    <property type="evidence" value="ECO:0007669"/>
    <property type="project" value="TreeGrafter"/>
</dbReference>
<dbReference type="InterPro" id="IPR052060">
    <property type="entry name" value="Bromo_WD_repeat"/>
</dbReference>
<feature type="region of interest" description="Disordered" evidence="4">
    <location>
        <begin position="664"/>
        <end position="744"/>
    </location>
</feature>
<dbReference type="InterPro" id="IPR018359">
    <property type="entry name" value="Bromodomain_CS"/>
</dbReference>
<dbReference type="Pfam" id="PF00439">
    <property type="entry name" value="Bromodomain"/>
    <property type="match status" value="2"/>
</dbReference>
<evidence type="ECO:0000256" key="4">
    <source>
        <dbReference type="SAM" id="MobiDB-lite"/>
    </source>
</evidence>
<feature type="compositionally biased region" description="Acidic residues" evidence="4">
    <location>
        <begin position="848"/>
        <end position="867"/>
    </location>
</feature>
<dbReference type="PROSITE" id="PS50294">
    <property type="entry name" value="WD_REPEATS_REGION"/>
    <property type="match status" value="4"/>
</dbReference>
<feature type="compositionally biased region" description="Low complexity" evidence="4">
    <location>
        <begin position="1517"/>
        <end position="1527"/>
    </location>
</feature>
<feature type="compositionally biased region" description="Basic residues" evidence="4">
    <location>
        <begin position="1582"/>
        <end position="1598"/>
    </location>
</feature>
<feature type="repeat" description="WD" evidence="3">
    <location>
        <begin position="184"/>
        <end position="225"/>
    </location>
</feature>
<dbReference type="Pfam" id="PF25313">
    <property type="entry name" value="BRWD_AD"/>
    <property type="match status" value="1"/>
</dbReference>
<evidence type="ECO:0000256" key="2">
    <source>
        <dbReference type="PROSITE-ProRule" id="PRU00035"/>
    </source>
</evidence>
<feature type="compositionally biased region" description="Polar residues" evidence="4">
    <location>
        <begin position="1490"/>
        <end position="1505"/>
    </location>
</feature>
<dbReference type="Proteomes" id="UP000887116">
    <property type="component" value="Unassembled WGS sequence"/>
</dbReference>
<dbReference type="SMART" id="SM00320">
    <property type="entry name" value="WD40"/>
    <property type="match status" value="8"/>
</dbReference>
<feature type="compositionally biased region" description="Polar residues" evidence="4">
    <location>
        <begin position="1722"/>
        <end position="1735"/>
    </location>
</feature>
<dbReference type="CDD" id="cd00200">
    <property type="entry name" value="WD40"/>
    <property type="match status" value="1"/>
</dbReference>
<feature type="compositionally biased region" description="Basic and acidic residues" evidence="4">
    <location>
        <begin position="1613"/>
        <end position="1633"/>
    </location>
</feature>
<dbReference type="InterPro" id="IPR057452">
    <property type="entry name" value="BRWD/PHIP_N"/>
</dbReference>
<accession>A0A8X6KIA4</accession>
<dbReference type="PROSITE" id="PS50082">
    <property type="entry name" value="WD_REPEATS_2"/>
    <property type="match status" value="6"/>
</dbReference>
<feature type="repeat" description="WD" evidence="3">
    <location>
        <begin position="367"/>
        <end position="408"/>
    </location>
</feature>
<dbReference type="Pfam" id="PF00400">
    <property type="entry name" value="WD40"/>
    <property type="match status" value="6"/>
</dbReference>
<feature type="region of interest" description="Disordered" evidence="4">
    <location>
        <begin position="2284"/>
        <end position="2313"/>
    </location>
</feature>
<feature type="compositionally biased region" description="Acidic residues" evidence="4">
    <location>
        <begin position="1851"/>
        <end position="1860"/>
    </location>
</feature>
<feature type="compositionally biased region" description="Polar residues" evidence="4">
    <location>
        <begin position="888"/>
        <end position="899"/>
    </location>
</feature>
<feature type="compositionally biased region" description="Polar residues" evidence="4">
    <location>
        <begin position="1669"/>
        <end position="1679"/>
    </location>
</feature>
<feature type="repeat" description="WD" evidence="3">
    <location>
        <begin position="432"/>
        <end position="466"/>
    </location>
</feature>
<feature type="compositionally biased region" description="Acidic residues" evidence="4">
    <location>
        <begin position="917"/>
        <end position="927"/>
    </location>
</feature>
<evidence type="ECO:0000313" key="6">
    <source>
        <dbReference type="EMBL" id="GFQ74511.1"/>
    </source>
</evidence>
<feature type="compositionally biased region" description="Polar residues" evidence="4">
    <location>
        <begin position="2372"/>
        <end position="2387"/>
    </location>
</feature>
<feature type="compositionally biased region" description="Basic residues" evidence="4">
    <location>
        <begin position="1706"/>
        <end position="1721"/>
    </location>
</feature>
<protein>
    <submittedName>
        <fullName evidence="6">Bromodomain and WD repeat-containing protein 1</fullName>
    </submittedName>
</protein>
<feature type="repeat" description="WD" evidence="3">
    <location>
        <begin position="226"/>
        <end position="267"/>
    </location>
</feature>
<evidence type="ECO:0000256" key="1">
    <source>
        <dbReference type="ARBA" id="ARBA00023117"/>
    </source>
</evidence>
<dbReference type="FunFam" id="2.130.10.10:FF:002549">
    <property type="entry name" value="Bromodomain and WD repeat domain-containing 3"/>
    <property type="match status" value="1"/>
</dbReference>
<feature type="compositionally biased region" description="Polar residues" evidence="4">
    <location>
        <begin position="675"/>
        <end position="697"/>
    </location>
</feature>
<feature type="compositionally biased region" description="Basic and acidic residues" evidence="4">
    <location>
        <begin position="2248"/>
        <end position="2260"/>
    </location>
</feature>
<gene>
    <name evidence="6" type="primary">BRWD1</name>
    <name evidence="6" type="ORF">TNCT_496931</name>
</gene>
<dbReference type="SMART" id="SM00297">
    <property type="entry name" value="BROMO"/>
    <property type="match status" value="2"/>
</dbReference>
<dbReference type="InterPro" id="IPR001680">
    <property type="entry name" value="WD40_rpt"/>
</dbReference>
<feature type="compositionally biased region" description="Low complexity" evidence="4">
    <location>
        <begin position="837"/>
        <end position="847"/>
    </location>
</feature>
<proteinExistence type="predicted"/>
<dbReference type="InterPro" id="IPR057451">
    <property type="entry name" value="BRWD/PHIP_AD"/>
</dbReference>
<feature type="region of interest" description="Disordered" evidence="4">
    <location>
        <begin position="1315"/>
        <end position="1336"/>
    </location>
</feature>
<comment type="caution">
    <text evidence="6">The sequence shown here is derived from an EMBL/GenBank/DDBJ whole genome shotgun (WGS) entry which is preliminary data.</text>
</comment>
<feature type="repeat" description="WD" evidence="3">
    <location>
        <begin position="467"/>
        <end position="509"/>
    </location>
</feature>
<dbReference type="EMBL" id="BMAO01021443">
    <property type="protein sequence ID" value="GFQ74511.1"/>
    <property type="molecule type" value="Genomic_DNA"/>
</dbReference>
<dbReference type="InterPro" id="IPR001487">
    <property type="entry name" value="Bromodomain"/>
</dbReference>
<dbReference type="InterPro" id="IPR036322">
    <property type="entry name" value="WD40_repeat_dom_sf"/>
</dbReference>
<feature type="compositionally biased region" description="Low complexity" evidence="4">
    <location>
        <begin position="1680"/>
        <end position="1700"/>
    </location>
</feature>
<dbReference type="Gene3D" id="2.130.10.10">
    <property type="entry name" value="YVTN repeat-like/Quinoprotein amine dehydrogenase"/>
    <property type="match status" value="2"/>
</dbReference>
<feature type="region of interest" description="Disordered" evidence="4">
    <location>
        <begin position="2244"/>
        <end position="2269"/>
    </location>
</feature>
<feature type="region of interest" description="Disordered" evidence="4">
    <location>
        <begin position="787"/>
        <end position="966"/>
    </location>
</feature>
<feature type="compositionally biased region" description="Polar residues" evidence="4">
    <location>
        <begin position="2284"/>
        <end position="2293"/>
    </location>
</feature>
<dbReference type="PROSITE" id="PS50014">
    <property type="entry name" value="BROMODOMAIN_2"/>
    <property type="match status" value="2"/>
</dbReference>
<feature type="compositionally biased region" description="Basic residues" evidence="4">
    <location>
        <begin position="1325"/>
        <end position="1336"/>
    </location>
</feature>
<dbReference type="InterPro" id="IPR036427">
    <property type="entry name" value="Bromodomain-like_sf"/>
</dbReference>
<evidence type="ECO:0000313" key="7">
    <source>
        <dbReference type="Proteomes" id="UP000887116"/>
    </source>
</evidence>
<dbReference type="PROSITE" id="PS00633">
    <property type="entry name" value="BROMODOMAIN_1"/>
    <property type="match status" value="1"/>
</dbReference>
<dbReference type="SUPFAM" id="SSF47370">
    <property type="entry name" value="Bromodomain"/>
    <property type="match status" value="2"/>
</dbReference>
<feature type="region of interest" description="Disordered" evidence="4">
    <location>
        <begin position="2133"/>
        <end position="2174"/>
    </location>
</feature>
<feature type="compositionally biased region" description="Basic residues" evidence="4">
    <location>
        <begin position="937"/>
        <end position="949"/>
    </location>
</feature>
<dbReference type="Gene3D" id="1.20.920.10">
    <property type="entry name" value="Bromodomain-like"/>
    <property type="match status" value="2"/>
</dbReference>
<name>A0A8X6KIA4_TRICU</name>
<sequence>MSEESEKKKNISALESELYLLIAKHLSTGPCKQSAELLRKEIQEHDLLPKRTDWLGNEHSRTFSELEHMFPQITDDHLLKICSRIGPILDKEIPSTVPGLSSLLGVGRQSLLREKEECSKPRSQMSNLIARKNGMPLLPSQAAQSTYPPNIVQVLASREYSGPLSSTHTFTPKIYARQQPYRRLLGHLSSVYCVLFDRTGKYIFTGADDLLVKIWSALDGRLLAALRGHSAEITDMAVNHENTLIAAGSCDKTIRVWCLRTTATVAVLCGHTGMVTSLQFSPYPKSEDRLLISTGNDGCVCFWHWNPKNNVFNQKPLKFTERNKANAQMICSSFSSGGLFLATGSTDNNVRVYNIAGLSGPEKIIERELHTDRVDSIQFSNNDCRFISGSKDGTALIWKYERQNWTTIQLKMSTKLPGQSEEREDTKTKLMVTMVSWALNDDKVITAVSDRSIKVWNSYNGNLIYILKGHEDEVFVLEPHPTDPRVFLSSGHDGRIILWDLVTGTIIKNHFNLIEGQGHGAVFDCKFSPDGLMFASTDSHGHLSMFGFGAVDRYKKVPEEQFFHTDYRPLIRDIHHHVLDEQTQMAPHLLPPPFLVDIDGNPYPPNVQRLVPGREHLNDSQLVPYVAAEGDSEVLEPVRRASDAALDRPTIDDMIERLQQEQNQNINQDGEDSDNASPRVSIDSMQSPQSSRRSVNGNEDRNATEPFSPRTPRSQASHSRVGLRRTGEHEGVQSVGNWQSRENNPEVPSWVRRVVVKPMDSSMASNHLKKRMSLAEQDINFYNREKKRRQASERNEELNQETNNSRFQKRVGMRAGLRSRTQDDILNNTFGEEFENPDNINSNSSSESETEEQEDMPDSSEESDSGDYSDWSENVPSTSKPKPKPEPQASTSFGSTRRSASLRPIKPRRRLVSSDGGDSDDENDDEASQNKIEMPKKSRRKTVTPKKKTAVNGKKLPEGFRPPEWLTDVTPHKAPYVPQIGDEIVYFRQGHELYVQAVKRNRIYDIYMRSQPWRKINLRDQEVAKIEDITFENHPPRLCCLKLSLMNPAEKDQETFTVKYHDMADVIDFITLKQNYDQAMHYDWKPGDRFRSAIDKAWWLGTIKAQKPLNPNFPDSMFQCFLVKWDNGEKEHMSPWDFEPIDNERLPDEEGGSVEITPEERLAMMYVPEPHEWSDYGCDHDCDRITRGLARIMELNISESFVAPVDLNLYPSYAIVVEYPMDLGTIKARVQNRFYRRLDAIKFDVRYIEINALKFNEPGSRIVKQAKCVVDLCVRFINSSHCSDPMVLYSEMMEAKQSRSQDSQSELDVLCSEIDSDGENNTSTRIKRKKQNALHHSNKRVRLGNQKYTSCSWRQQCASLLTTFFQCDDSTPFRHPVNLNDYPDYRNIIDIPMDLSTVQERLNSNHYSSPTDFCKDMRLIFQNSRNYNTNKKSRIYSMTIRLSAMFEEHIRSIISDWRSAVKYEEKIRNNQYVSNRRKPLPLQEPGINIGASTSRGTSQPSTSRAESSRNSRHTWASYASEPSSSRSHMNRLTNGSGLRKKIKQEERQSSKGSSVGIRKKVLKPSSGATLTNGVKKSIISVQKRKLSHKSPKKHSERLKRKEYEEYSQSDSNPSDHADSISDNRSDDDTEWNHGPKRRRKDTTSNLVQKSLRPRIKKKSPEKFFHRSTRSSNHPKSSIYSSLRTHTRTTSSYAISSRSSSPDNRWVSKKTIKSPLHTRSKRLCNSSVAKSASSCYRDSDQTSDSDDASESQSFKSEKNSNSSVGSRKSSSSRTNSQSIEDNSKSQQSDSSSESEQSEENSRPGAPRKSTRVLARSAKVSALPARMMDSPRKSGRILTRNRGARTVQYQEGNSDDSEDDESMQSYNSRGSLRSLMNDDEQTPGIHKRATEKSIGTEEDFIKKASSSDREKRFTFDGPSTAYGAKDYNPNLLTNSNDGVSKLHRSLKSYTRPYKRYMNSIPLRTRSAMNKQVKTSKSYNRNFIRENSVTKDDDCSNEDEMVHKKNKPTELRITTSYGLRKCSRLIKRSMYRKGTYSSLMGYHNNATLPGTSFRGRRPKFITKSKKFVPSDESQNSSKLYIRMKNKLNKNVKNARKNASSISFNTRSKLDLTSTNSEESSSKKSIHKPTIVFCKPSVSTDESDSKHKLKTINAGSSSHLDSEDQIDSSLSEKHVSSQNVDLNMSISKLSYASPISSHTRSSNGLLENNKDMKKQFSSSTSKRIHCSTKADNLKNYYLKVHKGKLKNSESLNSKEEMNDEKVKENSNSLLGNNKSKWCLRKPSLTSRVSSRISQNVLHSRGAESNKMQTRNRGQRTVIYTDDLDSSCLKEIFENEDPIKVNNRQTSNRLGDPEESPDSSLSNHTKSTLKKSECSAKRSSQTENNVSNSRRSTFPRPKRSKTVSNGIETRNHGQRTTLYDEDADDYLEEYFESFDLR</sequence>
<keyword evidence="1 2" id="KW-0103">Bromodomain</keyword>
<dbReference type="GO" id="GO:0006357">
    <property type="term" value="P:regulation of transcription by RNA polymerase II"/>
    <property type="evidence" value="ECO:0007669"/>
    <property type="project" value="TreeGrafter"/>
</dbReference>
<dbReference type="GO" id="GO:0005634">
    <property type="term" value="C:nucleus"/>
    <property type="evidence" value="ECO:0007669"/>
    <property type="project" value="TreeGrafter"/>
</dbReference>
<feature type="compositionally biased region" description="Polar residues" evidence="4">
    <location>
        <begin position="2190"/>
        <end position="2202"/>
    </location>
</feature>
<dbReference type="PRINTS" id="PR00503">
    <property type="entry name" value="BROMODOMAIN"/>
</dbReference>
<keyword evidence="3" id="KW-0853">WD repeat</keyword>
<dbReference type="GO" id="GO:0008360">
    <property type="term" value="P:regulation of cell shape"/>
    <property type="evidence" value="ECO:0007669"/>
    <property type="project" value="TreeGrafter"/>
</dbReference>
<evidence type="ECO:0000256" key="3">
    <source>
        <dbReference type="PROSITE-ProRule" id="PRU00221"/>
    </source>
</evidence>
<evidence type="ECO:0000259" key="5">
    <source>
        <dbReference type="PROSITE" id="PS50014"/>
    </source>
</evidence>